<dbReference type="Gene3D" id="3.40.50.1980">
    <property type="entry name" value="Nitrogenase molybdenum iron protein domain"/>
    <property type="match status" value="2"/>
</dbReference>
<accession>A0AAU8N3X2</accession>
<dbReference type="RefSeq" id="WP_366180646.1">
    <property type="nucleotide sequence ID" value="NZ_CP159989.1"/>
</dbReference>
<evidence type="ECO:0000259" key="6">
    <source>
        <dbReference type="PROSITE" id="PS50983"/>
    </source>
</evidence>
<gene>
    <name evidence="7" type="ORF">ABXS69_00250</name>
</gene>
<name>A0AAU8N3X2_9ACTO</name>
<evidence type="ECO:0000256" key="1">
    <source>
        <dbReference type="ARBA" id="ARBA00004196"/>
    </source>
</evidence>
<dbReference type="SUPFAM" id="SSF53807">
    <property type="entry name" value="Helical backbone' metal receptor"/>
    <property type="match status" value="1"/>
</dbReference>
<dbReference type="PROSITE" id="PS50983">
    <property type="entry name" value="FE_B12_PBP"/>
    <property type="match status" value="1"/>
</dbReference>
<comment type="subcellular location">
    <subcellularLocation>
        <location evidence="1">Cell envelope</location>
    </subcellularLocation>
</comment>
<feature type="domain" description="Fe/B12 periplasmic-binding" evidence="6">
    <location>
        <begin position="61"/>
        <end position="343"/>
    </location>
</feature>
<dbReference type="GO" id="GO:0030288">
    <property type="term" value="C:outer membrane-bounded periplasmic space"/>
    <property type="evidence" value="ECO:0007669"/>
    <property type="project" value="TreeGrafter"/>
</dbReference>
<dbReference type="PANTHER" id="PTHR30532:SF24">
    <property type="entry name" value="FERRIC ENTEROBACTIN-BINDING PERIPLASMIC PROTEIN FEPB"/>
    <property type="match status" value="1"/>
</dbReference>
<dbReference type="CDD" id="cd01146">
    <property type="entry name" value="FhuD"/>
    <property type="match status" value="1"/>
</dbReference>
<organism evidence="7">
    <name type="scientific">Actinomyces timonensis</name>
    <dbReference type="NCBI Taxonomy" id="1288391"/>
    <lineage>
        <taxon>Bacteria</taxon>
        <taxon>Bacillati</taxon>
        <taxon>Actinomycetota</taxon>
        <taxon>Actinomycetes</taxon>
        <taxon>Actinomycetales</taxon>
        <taxon>Actinomycetaceae</taxon>
        <taxon>Actinomyces</taxon>
    </lineage>
</organism>
<dbReference type="InterPro" id="IPR002491">
    <property type="entry name" value="ABC_transptr_periplasmic_BD"/>
</dbReference>
<evidence type="ECO:0000313" key="7">
    <source>
        <dbReference type="EMBL" id="XCP82402.1"/>
    </source>
</evidence>
<sequence>MSVSRKSFLASTSALSLSALLAACGSKKSDGGGASGSSTGGAPGAITHAFGTTELPASVERIATVNWANQDVPLALGVMPVGIAKQVFGVEDGSGMLPWTKTKVDELVAGGAAAPVLFDETDGIAFEAIADTKPDIILGAYSGMTQEDYNRLSEIAPTIAYPKAAWVTPWREMITMDATAIGKKTEGQALIATLESSISAETAKHPQLTGKTAAFFYMGAGDQSSIGFYTTGDPRTAFMEDLGLTIPASVRKQAEADPSTFSHNLSAENADMVNDVDIMVMYGTAENLPTLQADPLIGTIPAVKNGAIAFVGNGSALSASTNPGPLSLPWGLADYVALIAAAADKVQ</sequence>
<evidence type="ECO:0000256" key="3">
    <source>
        <dbReference type="ARBA" id="ARBA00022448"/>
    </source>
</evidence>
<proteinExistence type="inferred from homology"/>
<comment type="similarity">
    <text evidence="2">Belongs to the bacterial solute-binding protein 8 family.</text>
</comment>
<dbReference type="PANTHER" id="PTHR30532">
    <property type="entry name" value="IRON III DICITRATE-BINDING PERIPLASMIC PROTEIN"/>
    <property type="match status" value="1"/>
</dbReference>
<dbReference type="InterPro" id="IPR051313">
    <property type="entry name" value="Bact_iron-sidero_bind"/>
</dbReference>
<evidence type="ECO:0000256" key="5">
    <source>
        <dbReference type="SAM" id="SignalP"/>
    </source>
</evidence>
<feature type="chain" id="PRO_5043381064" evidence="5">
    <location>
        <begin position="23"/>
        <end position="347"/>
    </location>
</feature>
<dbReference type="PROSITE" id="PS51257">
    <property type="entry name" value="PROKAR_LIPOPROTEIN"/>
    <property type="match status" value="1"/>
</dbReference>
<dbReference type="AlphaFoldDB" id="A0AAU8N3X2"/>
<evidence type="ECO:0000256" key="4">
    <source>
        <dbReference type="ARBA" id="ARBA00022729"/>
    </source>
</evidence>
<reference evidence="7" key="1">
    <citation type="submission" date="2024-05" db="EMBL/GenBank/DDBJ databases">
        <title>Draft genome assemblies of 36 bacteria isolated from hibernating arctic ground squirrels.</title>
        <authorList>
            <person name="McKee H."/>
            <person name="Mullen L."/>
            <person name="Drown D.M."/>
            <person name="Duddleston K.N."/>
        </authorList>
    </citation>
    <scope>NUCLEOTIDE SEQUENCE</scope>
    <source>
        <strain evidence="7">AR004</strain>
    </source>
</reference>
<protein>
    <submittedName>
        <fullName evidence="7">Iron-siderophore ABC transporter substrate-binding protein</fullName>
    </submittedName>
</protein>
<evidence type="ECO:0000256" key="2">
    <source>
        <dbReference type="ARBA" id="ARBA00008814"/>
    </source>
</evidence>
<dbReference type="EMBL" id="CP159989">
    <property type="protein sequence ID" value="XCP82402.1"/>
    <property type="molecule type" value="Genomic_DNA"/>
</dbReference>
<keyword evidence="4 5" id="KW-0732">Signal</keyword>
<keyword evidence="3" id="KW-0813">Transport</keyword>
<dbReference type="Pfam" id="PF01497">
    <property type="entry name" value="Peripla_BP_2"/>
    <property type="match status" value="1"/>
</dbReference>
<dbReference type="GO" id="GO:1901678">
    <property type="term" value="P:iron coordination entity transport"/>
    <property type="evidence" value="ECO:0007669"/>
    <property type="project" value="UniProtKB-ARBA"/>
</dbReference>
<feature type="signal peptide" evidence="5">
    <location>
        <begin position="1"/>
        <end position="22"/>
    </location>
</feature>